<reference evidence="1 2" key="1">
    <citation type="submission" date="2019-02" db="EMBL/GenBank/DDBJ databases">
        <title>Prokaryotic population dynamics and viral predation in marine succession experiment using metagenomics: the confinement effect.</title>
        <authorList>
            <person name="Haro-Moreno J.M."/>
            <person name="Rodriguez-Valera F."/>
            <person name="Lopez-Perez M."/>
        </authorList>
    </citation>
    <scope>NUCLEOTIDE SEQUENCE [LARGE SCALE GENOMIC DNA]</scope>
    <source>
        <strain evidence="1">MED-G159</strain>
    </source>
</reference>
<evidence type="ECO:0000313" key="1">
    <source>
        <dbReference type="EMBL" id="RZO26000.1"/>
    </source>
</evidence>
<protein>
    <recommendedName>
        <fullName evidence="3">Prenyltransferase</fullName>
    </recommendedName>
</protein>
<dbReference type="Gene3D" id="1.50.10.10">
    <property type="match status" value="1"/>
</dbReference>
<gene>
    <name evidence="1" type="ORF">EVA92_03815</name>
</gene>
<organism evidence="1 2">
    <name type="scientific">SAR86 cluster bacterium</name>
    <dbReference type="NCBI Taxonomy" id="2030880"/>
    <lineage>
        <taxon>Bacteria</taxon>
        <taxon>Pseudomonadati</taxon>
        <taxon>Pseudomonadota</taxon>
        <taxon>Gammaproteobacteria</taxon>
        <taxon>SAR86 cluster</taxon>
    </lineage>
</organism>
<evidence type="ECO:0008006" key="3">
    <source>
        <dbReference type="Google" id="ProtNLM"/>
    </source>
</evidence>
<accession>A0A520MXN7</accession>
<sequence length="324" mass="37619">MNKREFIENISWIKRNQNTDGSIQWDEKGKCDPWDHIECLIALAIYNENESFLAGIEWFRNNLNEEFMVAPVFHRQKASEDHFEYHHAPYFAVALLQYYYSSNNKKVLHDNLEILRGIVLKTLAARDEYGYFYWAKDENGFNDNSLITATSSIFLSLKCVSTIYKILGIRSLKLENEIASIKQTFDLKSKRFNRDNIDRSRFSMDCYYPYLSGLIMDAGLNRNLEKFYVKDLGIKCVIEEPWVTIAESSEAIIALLRSGDKAFAHKIFENILKLRGTDGLFPTGYQYQQKIFWPDEKSTWTNAAVVIAADALFDLTSKKKAILI</sequence>
<dbReference type="SUPFAM" id="SSF48208">
    <property type="entry name" value="Six-hairpin glycosidases"/>
    <property type="match status" value="1"/>
</dbReference>
<comment type="caution">
    <text evidence="1">The sequence shown here is derived from an EMBL/GenBank/DDBJ whole genome shotgun (WGS) entry which is preliminary data.</text>
</comment>
<evidence type="ECO:0000313" key="2">
    <source>
        <dbReference type="Proteomes" id="UP000315825"/>
    </source>
</evidence>
<dbReference type="InterPro" id="IPR008928">
    <property type="entry name" value="6-hairpin_glycosidase_sf"/>
</dbReference>
<dbReference type="Proteomes" id="UP000315825">
    <property type="component" value="Unassembled WGS sequence"/>
</dbReference>
<proteinExistence type="predicted"/>
<dbReference type="InterPro" id="IPR012341">
    <property type="entry name" value="6hp_glycosidase-like_sf"/>
</dbReference>
<name>A0A520MXN7_9GAMM</name>
<dbReference type="AlphaFoldDB" id="A0A520MXN7"/>
<dbReference type="GO" id="GO:0005975">
    <property type="term" value="P:carbohydrate metabolic process"/>
    <property type="evidence" value="ECO:0007669"/>
    <property type="project" value="InterPro"/>
</dbReference>
<dbReference type="EMBL" id="SHBE01000007">
    <property type="protein sequence ID" value="RZO26000.1"/>
    <property type="molecule type" value="Genomic_DNA"/>
</dbReference>